<dbReference type="Proteomes" id="UP001163603">
    <property type="component" value="Chromosome 2"/>
</dbReference>
<gene>
    <name evidence="1" type="ORF">Pint_16013</name>
</gene>
<keyword evidence="2" id="KW-1185">Reference proteome</keyword>
<evidence type="ECO:0000313" key="1">
    <source>
        <dbReference type="EMBL" id="KAJ0048693.1"/>
    </source>
</evidence>
<organism evidence="1 2">
    <name type="scientific">Pistacia integerrima</name>
    <dbReference type="NCBI Taxonomy" id="434235"/>
    <lineage>
        <taxon>Eukaryota</taxon>
        <taxon>Viridiplantae</taxon>
        <taxon>Streptophyta</taxon>
        <taxon>Embryophyta</taxon>
        <taxon>Tracheophyta</taxon>
        <taxon>Spermatophyta</taxon>
        <taxon>Magnoliopsida</taxon>
        <taxon>eudicotyledons</taxon>
        <taxon>Gunneridae</taxon>
        <taxon>Pentapetalae</taxon>
        <taxon>rosids</taxon>
        <taxon>malvids</taxon>
        <taxon>Sapindales</taxon>
        <taxon>Anacardiaceae</taxon>
        <taxon>Pistacia</taxon>
    </lineage>
</organism>
<protein>
    <submittedName>
        <fullName evidence="1">Uncharacterized protein</fullName>
    </submittedName>
</protein>
<evidence type="ECO:0000313" key="2">
    <source>
        <dbReference type="Proteomes" id="UP001163603"/>
    </source>
</evidence>
<sequence length="276" mass="32030">MSPITKCLKKGNFEWTKEVCEAPILALPDFNKVFEVECHANRVGIEAVLTQDKRSLAYYGEKLNDSRRKYSTYDKEFYAIIRALDHWSHYLRPKQFVHHLDHQALKFINGQHKLNSRHAEWVEFLQSFSFVSRYKQGGTNVVADAFSRRYSILSILDERVLGFSMMRGQYKQDEEMAAIMAKCTKYSFEDYVVQNGFLFKGNKLCVPHGSFRELLVREVHRGGLAGPFGVTKIVEVLRKHFYWPKMLEDVQTIVARCGVCHRAKSQFKPGYPIADS</sequence>
<reference evidence="2" key="1">
    <citation type="journal article" date="2023" name="G3 (Bethesda)">
        <title>Genome assembly and association tests identify interacting loci associated with vigor, precocity, and sex in interspecific pistachio rootstocks.</title>
        <authorList>
            <person name="Palmer W."/>
            <person name="Jacygrad E."/>
            <person name="Sagayaradj S."/>
            <person name="Cavanaugh K."/>
            <person name="Han R."/>
            <person name="Bertier L."/>
            <person name="Beede B."/>
            <person name="Kafkas S."/>
            <person name="Golino D."/>
            <person name="Preece J."/>
            <person name="Michelmore R."/>
        </authorList>
    </citation>
    <scope>NUCLEOTIDE SEQUENCE [LARGE SCALE GENOMIC DNA]</scope>
</reference>
<name>A0ACC0ZDT3_9ROSI</name>
<proteinExistence type="predicted"/>
<comment type="caution">
    <text evidence="1">The sequence shown here is derived from an EMBL/GenBank/DDBJ whole genome shotgun (WGS) entry which is preliminary data.</text>
</comment>
<dbReference type="EMBL" id="CM047737">
    <property type="protein sequence ID" value="KAJ0048693.1"/>
    <property type="molecule type" value="Genomic_DNA"/>
</dbReference>
<accession>A0ACC0ZDT3</accession>